<comment type="subcellular location">
    <subcellularLocation>
        <location evidence="1">Endoplasmic reticulum membrane</location>
        <topology evidence="1">Single-pass type II membrane protein</topology>
    </subcellularLocation>
</comment>
<organism evidence="11 12">
    <name type="scientific">Branchiostoma belcheri</name>
    <name type="common">Amphioxus</name>
    <dbReference type="NCBI Taxonomy" id="7741"/>
    <lineage>
        <taxon>Eukaryota</taxon>
        <taxon>Metazoa</taxon>
        <taxon>Chordata</taxon>
        <taxon>Cephalochordata</taxon>
        <taxon>Leptocardii</taxon>
        <taxon>Amphioxiformes</taxon>
        <taxon>Branchiostomatidae</taxon>
        <taxon>Branchiostoma</taxon>
    </lineage>
</organism>
<evidence type="ECO:0000256" key="5">
    <source>
        <dbReference type="ARBA" id="ARBA00022968"/>
    </source>
</evidence>
<dbReference type="Pfam" id="PF12260">
    <property type="entry name" value="PIP49_C"/>
    <property type="match status" value="1"/>
</dbReference>
<evidence type="ECO:0000256" key="6">
    <source>
        <dbReference type="ARBA" id="ARBA00022989"/>
    </source>
</evidence>
<dbReference type="AlphaFoldDB" id="A0A6P4ZQE5"/>
<keyword evidence="4" id="KW-0256">Endoplasmic reticulum</keyword>
<evidence type="ECO:0000256" key="9">
    <source>
        <dbReference type="SAM" id="Phobius"/>
    </source>
</evidence>
<reference evidence="12" key="1">
    <citation type="submission" date="2025-08" db="UniProtKB">
        <authorList>
            <consortium name="RefSeq"/>
        </authorList>
    </citation>
    <scope>IDENTIFICATION</scope>
    <source>
        <tissue evidence="12">Gonad</tissue>
    </source>
</reference>
<dbReference type="PANTHER" id="PTHR21093">
    <property type="entry name" value="DIVERGENT PROTEIN KINASE DOMAIN 1C-RELATED"/>
    <property type="match status" value="1"/>
</dbReference>
<feature type="domain" description="FAM69 N-terminal" evidence="10">
    <location>
        <begin position="29"/>
        <end position="179"/>
    </location>
</feature>
<accession>A0A6P4ZQE5</accession>
<gene>
    <name evidence="12" type="primary">LOC109484542</name>
</gene>
<keyword evidence="6 9" id="KW-1133">Transmembrane helix</keyword>
<dbReference type="RefSeq" id="XP_019643420.1">
    <property type="nucleotide sequence ID" value="XM_019787861.1"/>
</dbReference>
<evidence type="ECO:0000256" key="2">
    <source>
        <dbReference type="ARBA" id="ARBA00006338"/>
    </source>
</evidence>
<name>A0A6P4ZQE5_BRABE</name>
<evidence type="ECO:0000256" key="3">
    <source>
        <dbReference type="ARBA" id="ARBA00022692"/>
    </source>
</evidence>
<evidence type="ECO:0000313" key="12">
    <source>
        <dbReference type="RefSeq" id="XP_019643420.1"/>
    </source>
</evidence>
<evidence type="ECO:0000256" key="8">
    <source>
        <dbReference type="ARBA" id="ARBA00023157"/>
    </source>
</evidence>
<keyword evidence="5" id="KW-0735">Signal-anchor</keyword>
<keyword evidence="8" id="KW-1015">Disulfide bond</keyword>
<dbReference type="SMART" id="SM01299">
    <property type="entry name" value="PIP49_N"/>
    <property type="match status" value="1"/>
</dbReference>
<keyword evidence="11" id="KW-1185">Reference proteome</keyword>
<evidence type="ECO:0000256" key="4">
    <source>
        <dbReference type="ARBA" id="ARBA00022824"/>
    </source>
</evidence>
<dbReference type="InterPro" id="IPR022049">
    <property type="entry name" value="FAM69_kinase_dom"/>
</dbReference>
<dbReference type="PANTHER" id="PTHR21093:SF6">
    <property type="entry name" value="EF-HAND DOMAIN-CONTAINING PROTEIN"/>
    <property type="match status" value="1"/>
</dbReference>
<evidence type="ECO:0000256" key="1">
    <source>
        <dbReference type="ARBA" id="ARBA00004648"/>
    </source>
</evidence>
<evidence type="ECO:0000259" key="10">
    <source>
        <dbReference type="SMART" id="SM01299"/>
    </source>
</evidence>
<sequence length="430" mass="49532">MCLDLLVGCTTRMLRWLRQRKLVLSIHWARMPMKIKTLVVIWLVIFIGSWAVYFKYSSYTELCREDACRAIICDRYHKGIITGPLCPALCDDHTITLNQCLSSHPANQVYQGWLHGSKQIIMKCNLAPIFHDGLDREMPYERPEKGSSMDDFREMLQDFLERNLGKGEHNALQTRILNAADINNDGKVTLAEAKSIWALLQVNEFFMMMILQDSEHTPKLEGFCGDTYFVQRVDTNRLYGVHIPWMFEIFLPTSYRQAMDQWFTPSWPKKAKIAVGLLEFVEEIFDSSHGTFHMCKTSHTNIGYTIKHDLKMIDLRNLYPAEVLKETLTEKTCSKNADCELTEDCSSMCDETASRCTGELVRPNLSKICVVLHDYLLKEVPAGIKDELTSLLDKCSRLTTNTEDMQIHHSLILNNLKSLLWKQISDVQDS</sequence>
<dbReference type="KEGG" id="bbel:109484542"/>
<keyword evidence="7 9" id="KW-0472">Membrane</keyword>
<protein>
    <submittedName>
        <fullName evidence="12">Protein FAM69A-like isoform X1</fullName>
    </submittedName>
</protein>
<dbReference type="InterPro" id="IPR029244">
    <property type="entry name" value="FAM69_N"/>
</dbReference>
<evidence type="ECO:0000256" key="7">
    <source>
        <dbReference type="ARBA" id="ARBA00023136"/>
    </source>
</evidence>
<feature type="transmembrane region" description="Helical" evidence="9">
    <location>
        <begin position="35"/>
        <end position="54"/>
    </location>
</feature>
<comment type="similarity">
    <text evidence="2">Belongs to the DIPK family.</text>
</comment>
<dbReference type="GeneID" id="109484542"/>
<dbReference type="GO" id="GO:0005789">
    <property type="term" value="C:endoplasmic reticulum membrane"/>
    <property type="evidence" value="ECO:0007669"/>
    <property type="project" value="UniProtKB-SubCell"/>
</dbReference>
<proteinExistence type="inferred from homology"/>
<keyword evidence="3 9" id="KW-0812">Transmembrane</keyword>
<dbReference type="OrthoDB" id="8860232at2759"/>
<evidence type="ECO:0000313" key="11">
    <source>
        <dbReference type="Proteomes" id="UP000515135"/>
    </source>
</evidence>
<dbReference type="Pfam" id="PF14875">
    <property type="entry name" value="PIP49_N"/>
    <property type="match status" value="1"/>
</dbReference>
<dbReference type="Proteomes" id="UP000515135">
    <property type="component" value="Unplaced"/>
</dbReference>